<dbReference type="EMBL" id="SNSC02000005">
    <property type="protein sequence ID" value="TID24272.1"/>
    <property type="molecule type" value="Genomic_DNA"/>
</dbReference>
<feature type="region of interest" description="Disordered" evidence="1">
    <location>
        <begin position="129"/>
        <end position="162"/>
    </location>
</feature>
<organism evidence="3 4">
    <name type="scientific">Venturia nashicola</name>
    <dbReference type="NCBI Taxonomy" id="86259"/>
    <lineage>
        <taxon>Eukaryota</taxon>
        <taxon>Fungi</taxon>
        <taxon>Dikarya</taxon>
        <taxon>Ascomycota</taxon>
        <taxon>Pezizomycotina</taxon>
        <taxon>Dothideomycetes</taxon>
        <taxon>Pleosporomycetidae</taxon>
        <taxon>Venturiales</taxon>
        <taxon>Venturiaceae</taxon>
        <taxon>Venturia</taxon>
    </lineage>
</organism>
<reference evidence="3 4" key="1">
    <citation type="submission" date="2019-04" db="EMBL/GenBank/DDBJ databases">
        <title>High contiguity whole genome sequence and gene annotation resource for two Venturia nashicola isolates.</title>
        <authorList>
            <person name="Prokchorchik M."/>
            <person name="Won K."/>
            <person name="Lee Y."/>
            <person name="Choi E.D."/>
            <person name="Segonzac C."/>
            <person name="Sohn K.H."/>
        </authorList>
    </citation>
    <scope>NUCLEOTIDE SEQUENCE [LARGE SCALE GENOMIC DNA]</scope>
    <source>
        <strain evidence="3 4">PRI2</strain>
    </source>
</reference>
<dbReference type="PANTHER" id="PTHR42470:SF2">
    <property type="match status" value="1"/>
</dbReference>
<gene>
    <name evidence="3" type="ORF">E6O75_ATG02637</name>
</gene>
<dbReference type="AlphaFoldDB" id="A0A4Z1PNP1"/>
<dbReference type="InterPro" id="IPR057684">
    <property type="entry name" value="DUF7924"/>
</dbReference>
<evidence type="ECO:0000313" key="3">
    <source>
        <dbReference type="EMBL" id="TID24272.1"/>
    </source>
</evidence>
<evidence type="ECO:0000313" key="4">
    <source>
        <dbReference type="Proteomes" id="UP000298493"/>
    </source>
</evidence>
<proteinExistence type="predicted"/>
<name>A0A4Z1PNP1_9PEZI</name>
<dbReference type="Proteomes" id="UP000298493">
    <property type="component" value="Unassembled WGS sequence"/>
</dbReference>
<accession>A0A4Z1PNP1</accession>
<dbReference type="PANTHER" id="PTHR42470">
    <property type="entry name" value="VAST DOMAIN-CONTAINING PROTEIN"/>
    <property type="match status" value="1"/>
</dbReference>
<dbReference type="Pfam" id="PF25545">
    <property type="entry name" value="DUF7924"/>
    <property type="match status" value="1"/>
</dbReference>
<comment type="caution">
    <text evidence="3">The sequence shown here is derived from an EMBL/GenBank/DDBJ whole genome shotgun (WGS) entry which is preliminary data.</text>
</comment>
<feature type="compositionally biased region" description="Polar residues" evidence="1">
    <location>
        <begin position="129"/>
        <end position="150"/>
    </location>
</feature>
<evidence type="ECO:0000259" key="2">
    <source>
        <dbReference type="Pfam" id="PF25545"/>
    </source>
</evidence>
<keyword evidence="4" id="KW-1185">Reference proteome</keyword>
<sequence length="162" mass="18652">MTLAVRAVVELFRLVKREKEVNREILAFSVSHDYRLVRIYGHYAVIDGSKTSYYRHPIREFSFQELDGKEKWTTYKFTKSVYDTWMPTHFERICSAIDELPSGVHFDVPPLQQDSGLLHHLRGSFNESVTQLEDDSQAGTPVTTPGTSFTKPGASKRQRGRK</sequence>
<protein>
    <recommendedName>
        <fullName evidence="2">DUF7924 domain-containing protein</fullName>
    </recommendedName>
</protein>
<evidence type="ECO:0000256" key="1">
    <source>
        <dbReference type="SAM" id="MobiDB-lite"/>
    </source>
</evidence>
<feature type="domain" description="DUF7924" evidence="2">
    <location>
        <begin position="1"/>
        <end position="97"/>
    </location>
</feature>
<dbReference type="STRING" id="86259.A0A4Z1PNP1"/>